<evidence type="ECO:0000256" key="6">
    <source>
        <dbReference type="ARBA" id="ARBA00023136"/>
    </source>
</evidence>
<feature type="transmembrane region" description="Helical" evidence="7">
    <location>
        <begin position="255"/>
        <end position="273"/>
    </location>
</feature>
<keyword evidence="2" id="KW-1003">Cell membrane</keyword>
<dbReference type="NCBIfam" id="TIGR00786">
    <property type="entry name" value="dctM"/>
    <property type="match status" value="1"/>
</dbReference>
<evidence type="ECO:0000256" key="1">
    <source>
        <dbReference type="ARBA" id="ARBA00004429"/>
    </source>
</evidence>
<comment type="subcellular location">
    <subcellularLocation>
        <location evidence="1">Cell inner membrane</location>
        <topology evidence="1">Multi-pass membrane protein</topology>
    </subcellularLocation>
</comment>
<feature type="transmembrane region" description="Helical" evidence="7">
    <location>
        <begin position="157"/>
        <end position="177"/>
    </location>
</feature>
<dbReference type="RefSeq" id="WP_256419552.1">
    <property type="nucleotide sequence ID" value="NZ_JANHDL010000026.1"/>
</dbReference>
<feature type="transmembrane region" description="Helical" evidence="7">
    <location>
        <begin position="285"/>
        <end position="302"/>
    </location>
</feature>
<reference evidence="9 10" key="1">
    <citation type="journal article" date="2019" name="Int. J. Syst. Evol. Microbiol.">
        <title>The Global Catalogue of Microorganisms (GCM) 10K type strain sequencing project: providing services to taxonomists for standard genome sequencing and annotation.</title>
        <authorList>
            <consortium name="The Broad Institute Genomics Platform"/>
            <consortium name="The Broad Institute Genome Sequencing Center for Infectious Disease"/>
            <person name="Wu L."/>
            <person name="Ma J."/>
        </authorList>
    </citation>
    <scope>NUCLEOTIDE SEQUENCE [LARGE SCALE GENOMIC DNA]</scope>
    <source>
        <strain evidence="9 10">CGMCC 1.12689</strain>
    </source>
</reference>
<dbReference type="PANTHER" id="PTHR33362:SF5">
    <property type="entry name" value="C4-DICARBOXYLATE TRAP TRANSPORTER LARGE PERMEASE PROTEIN DCTM"/>
    <property type="match status" value="1"/>
</dbReference>
<keyword evidence="4 7" id="KW-0812">Transmembrane</keyword>
<evidence type="ECO:0000313" key="9">
    <source>
        <dbReference type="EMBL" id="MFD1572012.1"/>
    </source>
</evidence>
<sequence length="433" mass="45443">MNAPVLLAISSTEFLIGITLLSIIAFIFGIPIYLVFGIWALGYHVGFDSFPLINMSQNHYGVLQSFSFTAIPLFILVGDLIREAGIAKNLVEFTRELIGWIPGVTGNTAVGTAGIFSAITGSNAATTASVGTALYEPLCEEGYENDYAAATIASGGVLGAIIPPSILLIIYGAAFGVSIVDLFIAGVIPGLGMLFVLLGVNTVIAYRNDYGVTEDFGIDYQQLLVKTWHAKVGLGTIVLLLGGIFLGLFTPSESAAVAVVYILVAAIGSRQITSIDSIVRACYSSILLIGIILPMVVTSILIQQSLSDLGLQEAISNAIISLGHPVLIILVMTVIMLLAGSVLDATPNLLLTAPILAGAAASLGWSPVAWGIIFMMGASIGFITPPYGLNLYIISGIADIDYIKVAKAAKWHWAGLVTVWLGVMIWYTVVGGG</sequence>
<comment type="caution">
    <text evidence="9">The sequence shown here is derived from an EMBL/GenBank/DDBJ whole genome shotgun (WGS) entry which is preliminary data.</text>
</comment>
<feature type="transmembrane region" description="Helical" evidence="7">
    <location>
        <begin position="314"/>
        <end position="337"/>
    </location>
</feature>
<feature type="transmembrane region" description="Helical" evidence="7">
    <location>
        <begin position="61"/>
        <end position="81"/>
    </location>
</feature>
<evidence type="ECO:0000259" key="8">
    <source>
        <dbReference type="Pfam" id="PF06808"/>
    </source>
</evidence>
<evidence type="ECO:0000256" key="5">
    <source>
        <dbReference type="ARBA" id="ARBA00022989"/>
    </source>
</evidence>
<dbReference type="PANTHER" id="PTHR33362">
    <property type="entry name" value="SIALIC ACID TRAP TRANSPORTER PERMEASE PROTEIN SIAT-RELATED"/>
    <property type="match status" value="1"/>
</dbReference>
<evidence type="ECO:0000313" key="10">
    <source>
        <dbReference type="Proteomes" id="UP001597185"/>
    </source>
</evidence>
<keyword evidence="5 7" id="KW-1133">Transmembrane helix</keyword>
<feature type="transmembrane region" description="Helical" evidence="7">
    <location>
        <begin position="228"/>
        <end position="249"/>
    </location>
</feature>
<feature type="transmembrane region" description="Helical" evidence="7">
    <location>
        <begin position="14"/>
        <end position="41"/>
    </location>
</feature>
<accession>A0ABD6C5B9</accession>
<proteinExistence type="predicted"/>
<organism evidence="9 10">
    <name type="scientific">Halorubrum laminariae</name>
    <dbReference type="NCBI Taxonomy" id="1433523"/>
    <lineage>
        <taxon>Archaea</taxon>
        <taxon>Methanobacteriati</taxon>
        <taxon>Methanobacteriota</taxon>
        <taxon>Stenosarchaea group</taxon>
        <taxon>Halobacteria</taxon>
        <taxon>Halobacteriales</taxon>
        <taxon>Haloferacaceae</taxon>
        <taxon>Halorubrum</taxon>
    </lineage>
</organism>
<dbReference type="InterPro" id="IPR010656">
    <property type="entry name" value="DctM"/>
</dbReference>
<keyword evidence="6 7" id="KW-0472">Membrane</keyword>
<feature type="transmembrane region" description="Helical" evidence="7">
    <location>
        <begin position="372"/>
        <end position="393"/>
    </location>
</feature>
<dbReference type="AlphaFoldDB" id="A0ABD6C5B9"/>
<dbReference type="PIRSF" id="PIRSF006066">
    <property type="entry name" value="HI0050"/>
    <property type="match status" value="1"/>
</dbReference>
<dbReference type="EMBL" id="JBHUDB010000019">
    <property type="protein sequence ID" value="MFD1572012.1"/>
    <property type="molecule type" value="Genomic_DNA"/>
</dbReference>
<dbReference type="InterPro" id="IPR004681">
    <property type="entry name" value="TRAP_DctM"/>
</dbReference>
<feature type="domain" description="TRAP C4-dicarboxylate transport system permease DctM subunit" evidence="8">
    <location>
        <begin position="24"/>
        <end position="425"/>
    </location>
</feature>
<feature type="transmembrane region" description="Helical" evidence="7">
    <location>
        <begin position="183"/>
        <end position="207"/>
    </location>
</feature>
<feature type="transmembrane region" description="Helical" evidence="7">
    <location>
        <begin position="349"/>
        <end position="366"/>
    </location>
</feature>
<evidence type="ECO:0000256" key="7">
    <source>
        <dbReference type="SAM" id="Phobius"/>
    </source>
</evidence>
<keyword evidence="10" id="KW-1185">Reference proteome</keyword>
<evidence type="ECO:0000256" key="3">
    <source>
        <dbReference type="ARBA" id="ARBA00022519"/>
    </source>
</evidence>
<dbReference type="GO" id="GO:0005886">
    <property type="term" value="C:plasma membrane"/>
    <property type="evidence" value="ECO:0007669"/>
    <property type="project" value="UniProtKB-SubCell"/>
</dbReference>
<feature type="transmembrane region" description="Helical" evidence="7">
    <location>
        <begin position="413"/>
        <end position="430"/>
    </location>
</feature>
<dbReference type="Proteomes" id="UP001597185">
    <property type="component" value="Unassembled WGS sequence"/>
</dbReference>
<protein>
    <submittedName>
        <fullName evidence="9">TRAP transporter large permease</fullName>
    </submittedName>
</protein>
<name>A0ABD6C5B9_9EURY</name>
<evidence type="ECO:0000256" key="2">
    <source>
        <dbReference type="ARBA" id="ARBA00022475"/>
    </source>
</evidence>
<gene>
    <name evidence="9" type="ORF">ACFR9T_15740</name>
</gene>
<keyword evidence="3" id="KW-0997">Cell inner membrane</keyword>
<dbReference type="Pfam" id="PF06808">
    <property type="entry name" value="DctM"/>
    <property type="match status" value="1"/>
</dbReference>
<evidence type="ECO:0000256" key="4">
    <source>
        <dbReference type="ARBA" id="ARBA00022692"/>
    </source>
</evidence>